<comment type="caution">
    <text evidence="2">The sequence shown here is derived from an EMBL/GenBank/DDBJ whole genome shotgun (WGS) entry which is preliminary data.</text>
</comment>
<feature type="chain" id="PRO_5035899701" description="Secreted protein" evidence="1">
    <location>
        <begin position="27"/>
        <end position="67"/>
    </location>
</feature>
<reference evidence="2" key="1">
    <citation type="submission" date="2021-08" db="EMBL/GenBank/DDBJ databases">
        <title>WGS assembly of Ceratopteris richardii.</title>
        <authorList>
            <person name="Marchant D.B."/>
            <person name="Chen G."/>
            <person name="Jenkins J."/>
            <person name="Shu S."/>
            <person name="Leebens-Mack J."/>
            <person name="Grimwood J."/>
            <person name="Schmutz J."/>
            <person name="Soltis P."/>
            <person name="Soltis D."/>
            <person name="Chen Z.-H."/>
        </authorList>
    </citation>
    <scope>NUCLEOTIDE SEQUENCE</scope>
    <source>
        <strain evidence="2">Whitten #5841</strain>
        <tissue evidence="2">Leaf</tissue>
    </source>
</reference>
<sequence>MNLEHMNLKFNLCCIISILFCGESFSERLTVCARERFPWIIHPSFHTESFCIVIDILIPETPKFWIH</sequence>
<name>A0A8T2RHY8_CERRI</name>
<gene>
    <name evidence="2" type="ORF">KP509_26G009600</name>
</gene>
<evidence type="ECO:0000313" key="2">
    <source>
        <dbReference type="EMBL" id="KAH7296122.1"/>
    </source>
</evidence>
<evidence type="ECO:0000256" key="1">
    <source>
        <dbReference type="SAM" id="SignalP"/>
    </source>
</evidence>
<feature type="signal peptide" evidence="1">
    <location>
        <begin position="1"/>
        <end position="26"/>
    </location>
</feature>
<dbReference type="EMBL" id="CM035431">
    <property type="protein sequence ID" value="KAH7296122.1"/>
    <property type="molecule type" value="Genomic_DNA"/>
</dbReference>
<protein>
    <recommendedName>
        <fullName evidence="4">Secreted protein</fullName>
    </recommendedName>
</protein>
<accession>A0A8T2RHY8</accession>
<keyword evidence="3" id="KW-1185">Reference proteome</keyword>
<evidence type="ECO:0008006" key="4">
    <source>
        <dbReference type="Google" id="ProtNLM"/>
    </source>
</evidence>
<keyword evidence="1" id="KW-0732">Signal</keyword>
<proteinExistence type="predicted"/>
<dbReference type="Proteomes" id="UP000825935">
    <property type="component" value="Chromosome 26"/>
</dbReference>
<evidence type="ECO:0000313" key="3">
    <source>
        <dbReference type="Proteomes" id="UP000825935"/>
    </source>
</evidence>
<organism evidence="2 3">
    <name type="scientific">Ceratopteris richardii</name>
    <name type="common">Triangle waterfern</name>
    <dbReference type="NCBI Taxonomy" id="49495"/>
    <lineage>
        <taxon>Eukaryota</taxon>
        <taxon>Viridiplantae</taxon>
        <taxon>Streptophyta</taxon>
        <taxon>Embryophyta</taxon>
        <taxon>Tracheophyta</taxon>
        <taxon>Polypodiopsida</taxon>
        <taxon>Polypodiidae</taxon>
        <taxon>Polypodiales</taxon>
        <taxon>Pteridineae</taxon>
        <taxon>Pteridaceae</taxon>
        <taxon>Parkerioideae</taxon>
        <taxon>Ceratopteris</taxon>
    </lineage>
</organism>
<dbReference type="AlphaFoldDB" id="A0A8T2RHY8"/>